<evidence type="ECO:0000256" key="1">
    <source>
        <dbReference type="SAM" id="Coils"/>
    </source>
</evidence>
<dbReference type="Proteomes" id="UP000023152">
    <property type="component" value="Unassembled WGS sequence"/>
</dbReference>
<feature type="coiled-coil region" evidence="1">
    <location>
        <begin position="133"/>
        <end position="160"/>
    </location>
</feature>
<feature type="coiled-coil region" evidence="1">
    <location>
        <begin position="204"/>
        <end position="238"/>
    </location>
</feature>
<reference evidence="3 4" key="1">
    <citation type="journal article" date="2013" name="Curr. Biol.">
        <title>The Genome of the Foraminiferan Reticulomyxa filosa.</title>
        <authorList>
            <person name="Glockner G."/>
            <person name="Hulsmann N."/>
            <person name="Schleicher M."/>
            <person name="Noegel A.A."/>
            <person name="Eichinger L."/>
            <person name="Gallinger C."/>
            <person name="Pawlowski J."/>
            <person name="Sierra R."/>
            <person name="Euteneuer U."/>
            <person name="Pillet L."/>
            <person name="Moustafa A."/>
            <person name="Platzer M."/>
            <person name="Groth M."/>
            <person name="Szafranski K."/>
            <person name="Schliwa M."/>
        </authorList>
    </citation>
    <scope>NUCLEOTIDE SEQUENCE [LARGE SCALE GENOMIC DNA]</scope>
</reference>
<evidence type="ECO:0000313" key="3">
    <source>
        <dbReference type="EMBL" id="ETO28743.1"/>
    </source>
</evidence>
<organism evidence="3 4">
    <name type="scientific">Reticulomyxa filosa</name>
    <dbReference type="NCBI Taxonomy" id="46433"/>
    <lineage>
        <taxon>Eukaryota</taxon>
        <taxon>Sar</taxon>
        <taxon>Rhizaria</taxon>
        <taxon>Retaria</taxon>
        <taxon>Foraminifera</taxon>
        <taxon>Monothalamids</taxon>
        <taxon>Reticulomyxidae</taxon>
        <taxon>Reticulomyxa</taxon>
    </lineage>
</organism>
<keyword evidence="1" id="KW-0175">Coiled coil</keyword>
<sequence length="568" mass="67319">MFNKTKYKKLKKQQHRLEEKRELRDLNQRLTMLVRHQREGRSEVNHLKKLLAETEVDFRQKLKDSEKHYQLLQDKFMAENEQLNLHNKTLREQLDTTEKLNTFFPQYFTFVNFVFLFNPKEPVKMLRADMTELELKDKKLQAMQNQLEGLMNELVAVKASVKASSKNDEQLAGQLQEQCDQWKSKFDMTCEELAKIKSRHKCQVDGYQRELNGKSEENEKLKEQLREYVKKGQELQNQIRQEFDTKMTEVLNDLLLYQNNLFFFFFVEKREIQYQSEKEEWMKIFKEEYQKKMTQFKEINAQLVESNKKLESEINDLKLRLTRVRREKAEIDAEKHHLEEELEKARNDTDELRQRKDDELREKTLLVSSLQESLKQKETAFEELSGAKIQLDNEIAVENEGWRDLLCAFVCVLFFIQCPPPSFFKKTEKEAGYVNPLESGRKKRNTDDGNNCSVSTPGLNRARQAARQELQDVGTSTDKNSPNNVRDNEIMEEDEEENGSEEDESEDQENIFDTNNLPRGNITTNPLGSNNHNHKRKYPDQKDVDKTMSSNSESKHNDIDSVWQIEKR</sequence>
<feature type="coiled-coil region" evidence="1">
    <location>
        <begin position="286"/>
        <end position="362"/>
    </location>
</feature>
<feature type="compositionally biased region" description="Polar residues" evidence="2">
    <location>
        <begin position="473"/>
        <end position="485"/>
    </location>
</feature>
<keyword evidence="4" id="KW-1185">Reference proteome</keyword>
<dbReference type="AlphaFoldDB" id="X6NS29"/>
<protein>
    <submittedName>
        <fullName evidence="3">Condensin, SMC5-subunit</fullName>
    </submittedName>
</protein>
<feature type="compositionally biased region" description="Polar residues" evidence="2">
    <location>
        <begin position="448"/>
        <end position="458"/>
    </location>
</feature>
<feature type="compositionally biased region" description="Acidic residues" evidence="2">
    <location>
        <begin position="490"/>
        <end position="510"/>
    </location>
</feature>
<accession>X6NS29</accession>
<name>X6NS29_RETFI</name>
<proteinExistence type="predicted"/>
<comment type="caution">
    <text evidence="3">The sequence shown here is derived from an EMBL/GenBank/DDBJ whole genome shotgun (WGS) entry which is preliminary data.</text>
</comment>
<gene>
    <name evidence="3" type="ORF">RFI_08384</name>
</gene>
<dbReference type="EMBL" id="ASPP01006493">
    <property type="protein sequence ID" value="ETO28743.1"/>
    <property type="molecule type" value="Genomic_DNA"/>
</dbReference>
<evidence type="ECO:0000313" key="4">
    <source>
        <dbReference type="Proteomes" id="UP000023152"/>
    </source>
</evidence>
<evidence type="ECO:0000256" key="2">
    <source>
        <dbReference type="SAM" id="MobiDB-lite"/>
    </source>
</evidence>
<feature type="compositionally biased region" description="Polar residues" evidence="2">
    <location>
        <begin position="511"/>
        <end position="531"/>
    </location>
</feature>
<feature type="compositionally biased region" description="Basic and acidic residues" evidence="2">
    <location>
        <begin position="553"/>
        <end position="568"/>
    </location>
</feature>
<feature type="region of interest" description="Disordered" evidence="2">
    <location>
        <begin position="435"/>
        <end position="568"/>
    </location>
</feature>